<dbReference type="PANTHER" id="PTHR11188">
    <property type="entry name" value="ARRESTIN DOMAIN CONTAINING PROTEIN"/>
    <property type="match status" value="1"/>
</dbReference>
<keyword evidence="3" id="KW-1185">Reference proteome</keyword>
<dbReference type="InterPro" id="IPR011022">
    <property type="entry name" value="Arrestin_C-like"/>
</dbReference>
<dbReference type="InterPro" id="IPR014756">
    <property type="entry name" value="Ig_E-set"/>
</dbReference>
<dbReference type="SUPFAM" id="SSF81296">
    <property type="entry name" value="E set domains"/>
    <property type="match status" value="1"/>
</dbReference>
<name>A0ABR2WT43_9FUNG</name>
<dbReference type="Gene3D" id="2.60.40.640">
    <property type="match status" value="1"/>
</dbReference>
<evidence type="ECO:0000313" key="2">
    <source>
        <dbReference type="EMBL" id="KAK9764693.1"/>
    </source>
</evidence>
<evidence type="ECO:0000313" key="3">
    <source>
        <dbReference type="Proteomes" id="UP001479436"/>
    </source>
</evidence>
<proteinExistence type="predicted"/>
<comment type="caution">
    <text evidence="2">The sequence shown here is derived from an EMBL/GenBank/DDBJ whole genome shotgun (WGS) entry which is preliminary data.</text>
</comment>
<gene>
    <name evidence="2" type="ORF">K7432_007608</name>
</gene>
<dbReference type="EMBL" id="JASJQH010000383">
    <property type="protein sequence ID" value="KAK9764693.1"/>
    <property type="molecule type" value="Genomic_DNA"/>
</dbReference>
<organism evidence="2 3">
    <name type="scientific">Basidiobolus ranarum</name>
    <dbReference type="NCBI Taxonomy" id="34480"/>
    <lineage>
        <taxon>Eukaryota</taxon>
        <taxon>Fungi</taxon>
        <taxon>Fungi incertae sedis</taxon>
        <taxon>Zoopagomycota</taxon>
        <taxon>Entomophthoromycotina</taxon>
        <taxon>Basidiobolomycetes</taxon>
        <taxon>Basidiobolales</taxon>
        <taxon>Basidiobolaceae</taxon>
        <taxon>Basidiobolus</taxon>
    </lineage>
</organism>
<accession>A0ABR2WT43</accession>
<protein>
    <recommendedName>
        <fullName evidence="1">Arrestin C-terminal-like domain-containing protein</fullName>
    </recommendedName>
</protein>
<dbReference type="Pfam" id="PF02752">
    <property type="entry name" value="Arrestin_C"/>
    <property type="match status" value="1"/>
</dbReference>
<dbReference type="InterPro" id="IPR014752">
    <property type="entry name" value="Arrestin-like_C"/>
</dbReference>
<evidence type="ECO:0000259" key="1">
    <source>
        <dbReference type="Pfam" id="PF02752"/>
    </source>
</evidence>
<dbReference type="PANTHER" id="PTHR11188:SF17">
    <property type="entry name" value="FI21816P1"/>
    <property type="match status" value="1"/>
</dbReference>
<sequence length="344" mass="39060">MFPTPIWLPQFNFASVECLNIELENDTLTMRGSAEDSVGCVLRGSVVFTIFNEMKVKSIYGKFVGRANLCGNDNVSWREYIFVEREFQFLPAEDGPYNLKPNHYRYNFEVALEGCLPESITLPNGKIEYKMHAIVERTGLHFDIKNRQVVKIQRSSGCSYDSMFSNTIESSGIWDDRFRYNFEIPQPAVTIGQSFPISLDLTSLGKDFDLVKIEFNLLETICCGTPENTIDLRTHVSHLLELKEDKITGDGEEWKLSPQLVLLPGVQCTLNTDYIQITHDIMVLFHILDHRTGEKRVLEYEFPITVRSCLQQCLEMSPPEYEPASACTVTLGSPPAYTPASILA</sequence>
<dbReference type="Proteomes" id="UP001479436">
    <property type="component" value="Unassembled WGS sequence"/>
</dbReference>
<reference evidence="2 3" key="1">
    <citation type="submission" date="2023-04" db="EMBL/GenBank/DDBJ databases">
        <title>Genome of Basidiobolus ranarum AG-B5.</title>
        <authorList>
            <person name="Stajich J.E."/>
            <person name="Carter-House D."/>
            <person name="Gryganskyi A."/>
        </authorList>
    </citation>
    <scope>NUCLEOTIDE SEQUENCE [LARGE SCALE GENOMIC DNA]</scope>
    <source>
        <strain evidence="2 3">AG-B5</strain>
    </source>
</reference>
<feature type="domain" description="Arrestin C-terminal-like" evidence="1">
    <location>
        <begin position="174"/>
        <end position="306"/>
    </location>
</feature>
<dbReference type="InterPro" id="IPR050357">
    <property type="entry name" value="Arrestin_domain-protein"/>
</dbReference>